<dbReference type="EMBL" id="CP002431">
    <property type="protein sequence ID" value="ADU62035.1"/>
    <property type="molecule type" value="Genomic_DNA"/>
</dbReference>
<dbReference type="eggNOG" id="COG2849">
    <property type="taxonomic scope" value="Bacteria"/>
</dbReference>
<evidence type="ECO:0000313" key="1">
    <source>
        <dbReference type="EMBL" id="ADU62035.1"/>
    </source>
</evidence>
<reference evidence="1 2" key="2">
    <citation type="journal article" date="2014" name="Genome Announc.">
        <title>Complete Genome Sequence of the Subsurface, Mesophilic Sulfate-Reducing Bacterium Desulfovibrio aespoeensis Aspo-2.</title>
        <authorList>
            <person name="Pedersen K."/>
            <person name="Bengtsson A."/>
            <person name="Edlund J."/>
            <person name="Rabe L."/>
            <person name="Hazen T."/>
            <person name="Chakraborty R."/>
            <person name="Goodwin L."/>
            <person name="Shapiro N."/>
        </authorList>
    </citation>
    <scope>NUCLEOTIDE SEQUENCE [LARGE SCALE GENOMIC DNA]</scope>
    <source>
        <strain evidence="2">ATCC 700646 / DSM 10631 / Aspo-2</strain>
    </source>
</reference>
<dbReference type="HOGENOM" id="CLU_065973_0_0_7"/>
<dbReference type="STRING" id="643562.Daes_1019"/>
<proteinExistence type="predicted"/>
<protein>
    <submittedName>
        <fullName evidence="1">Uncharacterized protein</fullName>
    </submittedName>
</protein>
<dbReference type="Proteomes" id="UP000002191">
    <property type="component" value="Chromosome"/>
</dbReference>
<dbReference type="SUPFAM" id="SSF63829">
    <property type="entry name" value="Calcium-dependent phosphotriesterase"/>
    <property type="match status" value="1"/>
</dbReference>
<dbReference type="KEGG" id="das:Daes_1019"/>
<accession>E6VSQ0</accession>
<gene>
    <name evidence="1" type="ordered locus">Daes_1019</name>
</gene>
<organism evidence="1 2">
    <name type="scientific">Pseudodesulfovibrio aespoeensis (strain ATCC 700646 / DSM 10631 / Aspo-2)</name>
    <name type="common">Desulfovibrio aespoeensis</name>
    <dbReference type="NCBI Taxonomy" id="643562"/>
    <lineage>
        <taxon>Bacteria</taxon>
        <taxon>Pseudomonadati</taxon>
        <taxon>Thermodesulfobacteriota</taxon>
        <taxon>Desulfovibrionia</taxon>
        <taxon>Desulfovibrionales</taxon>
        <taxon>Desulfovibrionaceae</taxon>
    </lineage>
</organism>
<name>E6VSQ0_PSEA9</name>
<dbReference type="AlphaFoldDB" id="E6VSQ0"/>
<dbReference type="RefSeq" id="WP_013513966.1">
    <property type="nucleotide sequence ID" value="NC_014844.1"/>
</dbReference>
<keyword evidence="2" id="KW-1185">Reference proteome</keyword>
<evidence type="ECO:0000313" key="2">
    <source>
        <dbReference type="Proteomes" id="UP000002191"/>
    </source>
</evidence>
<sequence length="316" mass="33648">MQPITTAYGVIEATGRQELYASGALLSCRPGVACALETPLGKLIPQHTTDDLRKKEVQPVVFHESGRLKSLPLETQTIVSTPAGDIPAEMLTFHPDGSLSRVFPLNGKLSGYWGQDDEAGLAAPLTLLTPVGVLTAMVIGVGFHPSGAMRSLTLWPGHTVSIPTPAGVIETRMGVAFLPNGTIRSVEPARFTPVETPAGEIAAFDPDAVGVNGDTNSLVFHRDGSVARIATILTRLTVAAPDGRTALFTPKERESLCGDTEREMVPMVVEFTPEAVTVRVDPDTPATRIPRAGHAFFSAPWLPRLANPFGQLRCSI</sequence>
<reference evidence="2" key="1">
    <citation type="submission" date="2010-12" db="EMBL/GenBank/DDBJ databases">
        <title>Complete sequence of Desulfovibrio aespoeensis Aspo-2.</title>
        <authorList>
            <consortium name="US DOE Joint Genome Institute"/>
            <person name="Lucas S."/>
            <person name="Copeland A."/>
            <person name="Lapidus A."/>
            <person name="Cheng J.-F."/>
            <person name="Goodwin L."/>
            <person name="Pitluck S."/>
            <person name="Chertkov O."/>
            <person name="Misra M."/>
            <person name="Detter J.C."/>
            <person name="Han C."/>
            <person name="Tapia R."/>
            <person name="Land M."/>
            <person name="Hauser L."/>
            <person name="Kyrpides N."/>
            <person name="Ivanova N."/>
            <person name="Ovchinnikova G."/>
            <person name="Pedersen K."/>
            <person name="Jagevall S."/>
            <person name="Hazen T."/>
            <person name="Woyke T."/>
        </authorList>
    </citation>
    <scope>NUCLEOTIDE SEQUENCE [LARGE SCALE GENOMIC DNA]</scope>
    <source>
        <strain evidence="2">ATCC 700646 / DSM 10631 / Aspo-2</strain>
    </source>
</reference>